<dbReference type="PROSITE" id="PS51186">
    <property type="entry name" value="GNAT"/>
    <property type="match status" value="1"/>
</dbReference>
<dbReference type="CDD" id="cd04301">
    <property type="entry name" value="NAT_SF"/>
    <property type="match status" value="1"/>
</dbReference>
<name>A0A1M4UNB2_STRHI</name>
<dbReference type="Proteomes" id="UP000184501">
    <property type="component" value="Unassembled WGS sequence"/>
</dbReference>
<evidence type="ECO:0000313" key="3">
    <source>
        <dbReference type="Proteomes" id="UP000184501"/>
    </source>
</evidence>
<evidence type="ECO:0000313" key="2">
    <source>
        <dbReference type="EMBL" id="SHE58145.1"/>
    </source>
</evidence>
<dbReference type="InterPro" id="IPR052523">
    <property type="entry name" value="Trichothecene_AcTrans"/>
</dbReference>
<proteinExistence type="predicted"/>
<evidence type="ECO:0000259" key="1">
    <source>
        <dbReference type="PROSITE" id="PS51186"/>
    </source>
</evidence>
<dbReference type="Gene3D" id="3.40.630.30">
    <property type="match status" value="1"/>
</dbReference>
<dbReference type="Pfam" id="PF00583">
    <property type="entry name" value="Acetyltransf_1"/>
    <property type="match status" value="1"/>
</dbReference>
<dbReference type="AlphaFoldDB" id="A0A1M4UNB2"/>
<reference evidence="2 3" key="1">
    <citation type="submission" date="2016-11" db="EMBL/GenBank/DDBJ databases">
        <authorList>
            <person name="Jaros S."/>
            <person name="Januszkiewicz K."/>
            <person name="Wedrychowicz H."/>
        </authorList>
    </citation>
    <scope>NUCLEOTIDE SEQUENCE [LARGE SCALE GENOMIC DNA]</scope>
    <source>
        <strain evidence="2 3">DSM 44523</strain>
    </source>
</reference>
<dbReference type="PANTHER" id="PTHR42791:SF1">
    <property type="entry name" value="N-ACETYLTRANSFERASE DOMAIN-CONTAINING PROTEIN"/>
    <property type="match status" value="1"/>
</dbReference>
<dbReference type="InterPro" id="IPR000182">
    <property type="entry name" value="GNAT_dom"/>
</dbReference>
<accession>A0A1M4UNB2</accession>
<dbReference type="InterPro" id="IPR016181">
    <property type="entry name" value="Acyl_CoA_acyltransferase"/>
</dbReference>
<organism evidence="2 3">
    <name type="scientific">Streptoalloteichus hindustanus</name>
    <dbReference type="NCBI Taxonomy" id="2017"/>
    <lineage>
        <taxon>Bacteria</taxon>
        <taxon>Bacillati</taxon>
        <taxon>Actinomycetota</taxon>
        <taxon>Actinomycetes</taxon>
        <taxon>Pseudonocardiales</taxon>
        <taxon>Pseudonocardiaceae</taxon>
        <taxon>Streptoalloteichus</taxon>
    </lineage>
</organism>
<dbReference type="SUPFAM" id="SSF55729">
    <property type="entry name" value="Acyl-CoA N-acyltransferases (Nat)"/>
    <property type="match status" value="1"/>
</dbReference>
<sequence>MIRSLTNVRIATADDLPAIAETLADAFDGNAWTRWTVAADDHRQRIRALQLLHVEKLGLPFGRVWVAQGGSAVAVWMPPEPRVPEHVWAELGPRVEELQGERASFAAAADVLCEAHKPAEPHWWLATVGVRPDLQGRGLGTAALKAGLVEVDRSGQPAFLETSDERNVRLYQRLGFEVTAELDIPGGGPHTWFMRREPGTTHRG</sequence>
<gene>
    <name evidence="2" type="ORF">SAMN05444320_101489</name>
</gene>
<dbReference type="EMBL" id="FQVN01000001">
    <property type="protein sequence ID" value="SHE58145.1"/>
    <property type="molecule type" value="Genomic_DNA"/>
</dbReference>
<protein>
    <submittedName>
        <fullName evidence="2">Acetyltransferase (GNAT) family protein</fullName>
    </submittedName>
</protein>
<keyword evidence="3" id="KW-1185">Reference proteome</keyword>
<dbReference type="OrthoDB" id="7057833at2"/>
<keyword evidence="2" id="KW-0808">Transferase</keyword>
<feature type="domain" description="N-acetyltransferase" evidence="1">
    <location>
        <begin position="6"/>
        <end position="199"/>
    </location>
</feature>
<dbReference type="RefSeq" id="WP_073479647.1">
    <property type="nucleotide sequence ID" value="NZ_FQVN01000001.1"/>
</dbReference>
<dbReference type="GO" id="GO:0016747">
    <property type="term" value="F:acyltransferase activity, transferring groups other than amino-acyl groups"/>
    <property type="evidence" value="ECO:0007669"/>
    <property type="project" value="InterPro"/>
</dbReference>
<dbReference type="PANTHER" id="PTHR42791">
    <property type="entry name" value="GNAT FAMILY ACETYLTRANSFERASE"/>
    <property type="match status" value="1"/>
</dbReference>